<dbReference type="InterPro" id="IPR016197">
    <property type="entry name" value="Chromo-like_dom_sf"/>
</dbReference>
<dbReference type="PANTHER" id="PTHR46389">
    <property type="entry name" value="POLYCOMB GROUP PROTEIN PC"/>
    <property type="match status" value="1"/>
</dbReference>
<dbReference type="EMBL" id="JBHFQA010000015">
    <property type="protein sequence ID" value="KAL2087035.1"/>
    <property type="molecule type" value="Genomic_DNA"/>
</dbReference>
<evidence type="ECO:0000256" key="2">
    <source>
        <dbReference type="ARBA" id="ARBA00022491"/>
    </source>
</evidence>
<evidence type="ECO:0000256" key="5">
    <source>
        <dbReference type="ARBA" id="ARBA00023242"/>
    </source>
</evidence>
<sequence>MELSAAGDRIFAAEAILKRRVRKGQIEYLVKWKGWALKYSTWEPEENILDDRLITAFEQKEREQEMYGPKKRGPKPKNFVLKARAQAGEPSSRASGARVPSRRSSSRPPSSRPPPSSSSTAAAVASTPASSSSSSSLSSSSSSSVSAAPSPKLHSLAASHKLKKDIRRCHRMSRRPLPRHDPLAPPSGSAPGSFSSRPPVSPFSETVRILNRRVKPREVKRGRIILNLKVFDKAAGGGGGAANRRTPIPSRNRIIGKRYGEVPYRPFQPPMKMTGFPMYGKPYGLQGIGPLPFQTAAGMASNTDAAGRGGGTSGPAPTRTPRATVPQYQPPPSPSSSSGSDSRPATPHQNQHQLAAPQTQPRARASPPSLGPQAAPPQASAQPQHQPGASQSAAVPESAAFLPCSPSLSSSQSSSSSMEDEEGEDGVRLSGPPTGKRGLRDHRRSQNSQQQPPSSSSTSASNDTVPQPASTEDAPSAGQPEEGTRAPVEGDPDWRPEMAPRCANVVVTDVTTNLLTVTIKEFCQPAEAGSGPPSPSTTSPALTSSCSSPPLSQGEQPPSSPLPATAPVAQP</sequence>
<dbReference type="Gene3D" id="2.40.50.40">
    <property type="match status" value="1"/>
</dbReference>
<dbReference type="InterPro" id="IPR033773">
    <property type="entry name" value="CBX7_C"/>
</dbReference>
<reference evidence="8 9" key="1">
    <citation type="submission" date="2024-09" db="EMBL/GenBank/DDBJ databases">
        <title>A chromosome-level genome assembly of Gray's grenadier anchovy, Coilia grayii.</title>
        <authorList>
            <person name="Fu Z."/>
        </authorList>
    </citation>
    <scope>NUCLEOTIDE SEQUENCE [LARGE SCALE GENOMIC DNA]</scope>
    <source>
        <strain evidence="8">G4</strain>
        <tissue evidence="8">Muscle</tissue>
    </source>
</reference>
<evidence type="ECO:0000256" key="6">
    <source>
        <dbReference type="SAM" id="MobiDB-lite"/>
    </source>
</evidence>
<name>A0ABD1JIV8_9TELE</name>
<organism evidence="8 9">
    <name type="scientific">Coilia grayii</name>
    <name type="common">Gray's grenadier anchovy</name>
    <dbReference type="NCBI Taxonomy" id="363190"/>
    <lineage>
        <taxon>Eukaryota</taxon>
        <taxon>Metazoa</taxon>
        <taxon>Chordata</taxon>
        <taxon>Craniata</taxon>
        <taxon>Vertebrata</taxon>
        <taxon>Euteleostomi</taxon>
        <taxon>Actinopterygii</taxon>
        <taxon>Neopterygii</taxon>
        <taxon>Teleostei</taxon>
        <taxon>Clupei</taxon>
        <taxon>Clupeiformes</taxon>
        <taxon>Clupeoidei</taxon>
        <taxon>Engraulidae</taxon>
        <taxon>Coilinae</taxon>
        <taxon>Coilia</taxon>
    </lineage>
</organism>
<evidence type="ECO:0000256" key="1">
    <source>
        <dbReference type="ARBA" id="ARBA00004123"/>
    </source>
</evidence>
<keyword evidence="2" id="KW-0678">Repressor</keyword>
<feature type="region of interest" description="Disordered" evidence="6">
    <location>
        <begin position="60"/>
        <end position="202"/>
    </location>
</feature>
<feature type="compositionally biased region" description="Low complexity" evidence="6">
    <location>
        <begin position="314"/>
        <end position="324"/>
    </location>
</feature>
<dbReference type="InterPro" id="IPR023780">
    <property type="entry name" value="Chromo_domain"/>
</dbReference>
<feature type="compositionally biased region" description="Low complexity" evidence="6">
    <location>
        <begin position="446"/>
        <end position="462"/>
    </location>
</feature>
<feature type="region of interest" description="Disordered" evidence="6">
    <location>
        <begin position="524"/>
        <end position="571"/>
    </location>
</feature>
<feature type="compositionally biased region" description="Basic residues" evidence="6">
    <location>
        <begin position="160"/>
        <end position="177"/>
    </location>
</feature>
<feature type="compositionally biased region" description="Low complexity" evidence="6">
    <location>
        <begin position="405"/>
        <end position="417"/>
    </location>
</feature>
<feature type="compositionally biased region" description="Polar residues" evidence="6">
    <location>
        <begin position="347"/>
        <end position="361"/>
    </location>
</feature>
<gene>
    <name evidence="8" type="ORF">ACEWY4_018094</name>
</gene>
<keyword evidence="5" id="KW-0539">Nucleus</keyword>
<dbReference type="Pfam" id="PF17218">
    <property type="entry name" value="CBX7_C"/>
    <property type="match status" value="1"/>
</dbReference>
<evidence type="ECO:0000313" key="9">
    <source>
        <dbReference type="Proteomes" id="UP001591681"/>
    </source>
</evidence>
<dbReference type="AlphaFoldDB" id="A0ABD1JIV8"/>
<comment type="caution">
    <text evidence="8">The sequence shown here is derived from an EMBL/GenBank/DDBJ whole genome shotgun (WGS) entry which is preliminary data.</text>
</comment>
<dbReference type="InterPro" id="IPR023779">
    <property type="entry name" value="Chromodomain_CS"/>
</dbReference>
<feature type="domain" description="Chromo" evidence="7">
    <location>
        <begin position="11"/>
        <end position="69"/>
    </location>
</feature>
<dbReference type="CDD" id="cd18648">
    <property type="entry name" value="CD_Cbx6"/>
    <property type="match status" value="1"/>
</dbReference>
<evidence type="ECO:0000256" key="4">
    <source>
        <dbReference type="ARBA" id="ARBA00023163"/>
    </source>
</evidence>
<feature type="compositionally biased region" description="Low complexity" evidence="6">
    <location>
        <begin position="90"/>
        <end position="99"/>
    </location>
</feature>
<dbReference type="Pfam" id="PF00385">
    <property type="entry name" value="Chromo"/>
    <property type="match status" value="1"/>
</dbReference>
<dbReference type="SUPFAM" id="SSF54160">
    <property type="entry name" value="Chromo domain-like"/>
    <property type="match status" value="1"/>
</dbReference>
<feature type="compositionally biased region" description="Low complexity" evidence="6">
    <location>
        <begin position="335"/>
        <end position="344"/>
    </location>
</feature>
<dbReference type="InterPro" id="IPR052458">
    <property type="entry name" value="PcG_PRC1-like_component"/>
</dbReference>
<dbReference type="GO" id="GO:0005634">
    <property type="term" value="C:nucleus"/>
    <property type="evidence" value="ECO:0007669"/>
    <property type="project" value="UniProtKB-SubCell"/>
</dbReference>
<dbReference type="PROSITE" id="PS00598">
    <property type="entry name" value="CHROMO_1"/>
    <property type="match status" value="1"/>
</dbReference>
<dbReference type="SMART" id="SM00298">
    <property type="entry name" value="CHROMO"/>
    <property type="match status" value="1"/>
</dbReference>
<evidence type="ECO:0000313" key="8">
    <source>
        <dbReference type="EMBL" id="KAL2087035.1"/>
    </source>
</evidence>
<accession>A0ABD1JIV8</accession>
<feature type="region of interest" description="Disordered" evidence="6">
    <location>
        <begin position="301"/>
        <end position="497"/>
    </location>
</feature>
<dbReference type="Proteomes" id="UP001591681">
    <property type="component" value="Unassembled WGS sequence"/>
</dbReference>
<proteinExistence type="predicted"/>
<dbReference type="InterPro" id="IPR000953">
    <property type="entry name" value="Chromo/chromo_shadow_dom"/>
</dbReference>
<feature type="compositionally biased region" description="Low complexity" evidence="6">
    <location>
        <begin position="117"/>
        <end position="151"/>
    </location>
</feature>
<evidence type="ECO:0000256" key="3">
    <source>
        <dbReference type="ARBA" id="ARBA00023015"/>
    </source>
</evidence>
<keyword evidence="3" id="KW-0805">Transcription regulation</keyword>
<evidence type="ECO:0000259" key="7">
    <source>
        <dbReference type="PROSITE" id="PS50013"/>
    </source>
</evidence>
<feature type="compositionally biased region" description="Low complexity" evidence="6">
    <location>
        <begin position="186"/>
        <end position="202"/>
    </location>
</feature>
<comment type="subcellular location">
    <subcellularLocation>
        <location evidence="1">Nucleus</location>
    </subcellularLocation>
</comment>
<keyword evidence="9" id="KW-1185">Reference proteome</keyword>
<dbReference type="PROSITE" id="PS50013">
    <property type="entry name" value="CHROMO_2"/>
    <property type="match status" value="1"/>
</dbReference>
<dbReference type="PANTHER" id="PTHR46389:SF4">
    <property type="entry name" value="CHROMOBOX PROTEIN HOMOLOG 6"/>
    <property type="match status" value="1"/>
</dbReference>
<feature type="compositionally biased region" description="Low complexity" evidence="6">
    <location>
        <begin position="365"/>
        <end position="394"/>
    </location>
</feature>
<protein>
    <recommendedName>
        <fullName evidence="7">Chromo domain-containing protein</fullName>
    </recommendedName>
</protein>
<dbReference type="FunFam" id="2.40.50.40:FF:000006">
    <property type="entry name" value="Chromobox protein homolog 7"/>
    <property type="match status" value="1"/>
</dbReference>
<keyword evidence="4" id="KW-0804">Transcription</keyword>
<feature type="compositionally biased region" description="Low complexity" evidence="6">
    <location>
        <begin position="528"/>
        <end position="552"/>
    </location>
</feature>